<evidence type="ECO:0000256" key="4">
    <source>
        <dbReference type="ARBA" id="ARBA00022723"/>
    </source>
</evidence>
<dbReference type="Pfam" id="PF04389">
    <property type="entry name" value="Peptidase_M28"/>
    <property type="match status" value="1"/>
</dbReference>
<dbReference type="InterPro" id="IPR003137">
    <property type="entry name" value="PA_domain"/>
</dbReference>
<evidence type="ECO:0000313" key="10">
    <source>
        <dbReference type="EMBL" id="KAF9463637.1"/>
    </source>
</evidence>
<comment type="caution">
    <text evidence="10">The sequence shown here is derived from an EMBL/GenBank/DDBJ whole genome shotgun (WGS) entry which is preliminary data.</text>
</comment>
<evidence type="ECO:0000256" key="6">
    <source>
        <dbReference type="ARBA" id="ARBA00022833"/>
    </source>
</evidence>
<keyword evidence="4 7" id="KW-0479">Metal-binding</keyword>
<dbReference type="GO" id="GO:0006508">
    <property type="term" value="P:proteolysis"/>
    <property type="evidence" value="ECO:0007669"/>
    <property type="project" value="UniProtKB-KW"/>
</dbReference>
<proteinExistence type="inferred from homology"/>
<dbReference type="SUPFAM" id="SSF53187">
    <property type="entry name" value="Zn-dependent exopeptidases"/>
    <property type="match status" value="1"/>
</dbReference>
<evidence type="ECO:0000256" key="5">
    <source>
        <dbReference type="ARBA" id="ARBA00022801"/>
    </source>
</evidence>
<dbReference type="SUPFAM" id="SSF52025">
    <property type="entry name" value="PA domain"/>
    <property type="match status" value="1"/>
</dbReference>
<feature type="chain" id="PRO_5040535020" description="Peptide hydrolase" evidence="7">
    <location>
        <begin position="21"/>
        <end position="520"/>
    </location>
</feature>
<evidence type="ECO:0000259" key="9">
    <source>
        <dbReference type="Pfam" id="PF04389"/>
    </source>
</evidence>
<evidence type="ECO:0000256" key="2">
    <source>
        <dbReference type="ARBA" id="ARBA00005634"/>
    </source>
</evidence>
<feature type="signal peptide" evidence="7">
    <location>
        <begin position="1"/>
        <end position="20"/>
    </location>
</feature>
<feature type="domain" description="PA" evidence="8">
    <location>
        <begin position="133"/>
        <end position="224"/>
    </location>
</feature>
<dbReference type="EC" id="3.4.-.-" evidence="7"/>
<keyword evidence="3 7" id="KW-0645">Protease</keyword>
<feature type="domain" description="Peptidase M28" evidence="9">
    <location>
        <begin position="256"/>
        <end position="474"/>
    </location>
</feature>
<dbReference type="PANTHER" id="PTHR12147:SF26">
    <property type="entry name" value="PEPTIDASE M28 DOMAIN-CONTAINING PROTEIN"/>
    <property type="match status" value="1"/>
</dbReference>
<dbReference type="Gene3D" id="3.50.30.30">
    <property type="match status" value="1"/>
</dbReference>
<dbReference type="OrthoDB" id="10013407at2759"/>
<reference evidence="10" key="1">
    <citation type="submission" date="2020-11" db="EMBL/GenBank/DDBJ databases">
        <authorList>
            <consortium name="DOE Joint Genome Institute"/>
            <person name="Ahrendt S."/>
            <person name="Riley R."/>
            <person name="Andreopoulos W."/>
            <person name="Labutti K."/>
            <person name="Pangilinan J."/>
            <person name="Ruiz-Duenas F.J."/>
            <person name="Barrasa J.M."/>
            <person name="Sanchez-Garcia M."/>
            <person name="Camarero S."/>
            <person name="Miyauchi S."/>
            <person name="Serrano A."/>
            <person name="Linde D."/>
            <person name="Babiker R."/>
            <person name="Drula E."/>
            <person name="Ayuso-Fernandez I."/>
            <person name="Pacheco R."/>
            <person name="Padilla G."/>
            <person name="Ferreira P."/>
            <person name="Barriuso J."/>
            <person name="Kellner H."/>
            <person name="Castanera R."/>
            <person name="Alfaro M."/>
            <person name="Ramirez L."/>
            <person name="Pisabarro A.G."/>
            <person name="Kuo A."/>
            <person name="Tritt A."/>
            <person name="Lipzen A."/>
            <person name="He G."/>
            <person name="Yan M."/>
            <person name="Ng V."/>
            <person name="Cullen D."/>
            <person name="Martin F."/>
            <person name="Rosso M.-N."/>
            <person name="Henrissat B."/>
            <person name="Hibbett D."/>
            <person name="Martinez A.T."/>
            <person name="Grigoriev I.V."/>
        </authorList>
    </citation>
    <scope>NUCLEOTIDE SEQUENCE</scope>
    <source>
        <strain evidence="10">CBS 247.69</strain>
    </source>
</reference>
<protein>
    <recommendedName>
        <fullName evidence="7">Peptide hydrolase</fullName>
        <ecNumber evidence="7">3.4.-.-</ecNumber>
    </recommendedName>
</protein>
<dbReference type="InterPro" id="IPR046450">
    <property type="entry name" value="PA_dom_sf"/>
</dbReference>
<gene>
    <name evidence="10" type="ORF">BDZ94DRAFT_1321598</name>
</gene>
<dbReference type="Proteomes" id="UP000807353">
    <property type="component" value="Unassembled WGS sequence"/>
</dbReference>
<comment type="similarity">
    <text evidence="2">Belongs to the peptidase M28 family. M28B subfamily.</text>
</comment>
<accession>A0A9P5Y4Z8</accession>
<name>A0A9P5Y4Z8_9AGAR</name>
<dbReference type="GO" id="GO:0008235">
    <property type="term" value="F:metalloexopeptidase activity"/>
    <property type="evidence" value="ECO:0007669"/>
    <property type="project" value="InterPro"/>
</dbReference>
<dbReference type="Pfam" id="PF02225">
    <property type="entry name" value="PA"/>
    <property type="match status" value="1"/>
</dbReference>
<sequence length="520" mass="54923">MRSASLSALVLVAVTTSVQAGLIEDIWNLIPKRLTGERWEKTITLEGLLQHSRKLQAIADANGGARDFGTPGYNASVEYVYNLAKSLGYQTTRQSVPFPKSIVKDVQLTIEKKVFAPGAVLAFSYTPGTGGPVTAPIIYVPDLPGGEEGHGCDPADYQSIDIKGKLALVQRGTCTFALKTELALNAGAAGLVLFNNAPGGPISSRLNYDVSKNSPTVMISLEDATPFVARLNGTNPETISATLSVDASVRPSWSENVIAQTRWGDKNNVLFVGAHLDSVPAGPGINDDGSGTATVAELARTLAKGFLPGKNAVRFAWWANEEIGLIGSQYYVDSLSAAERKKIVAYTNLDMTASPNYILGIHDGDNSEGQNNIESPVGSAELEALYQKSFDDRKLPHGSYAFTSSSDYNAFLSAGIAAGGLATGAGGLKTEAEAKAFGGRAGIAYDECYHRFCDTIDNLSHDAFLWNAQAVAKVVGNLVQNAKPIKDAKPAVAGAARLTSLKSSTVGNINLGKHCAHDEL</sequence>
<dbReference type="EMBL" id="MU150260">
    <property type="protein sequence ID" value="KAF9463637.1"/>
    <property type="molecule type" value="Genomic_DNA"/>
</dbReference>
<evidence type="ECO:0000259" key="8">
    <source>
        <dbReference type="Pfam" id="PF02225"/>
    </source>
</evidence>
<evidence type="ECO:0000256" key="3">
    <source>
        <dbReference type="ARBA" id="ARBA00022670"/>
    </source>
</evidence>
<keyword evidence="7" id="KW-0732">Signal</keyword>
<dbReference type="GO" id="GO:0046872">
    <property type="term" value="F:metal ion binding"/>
    <property type="evidence" value="ECO:0007669"/>
    <property type="project" value="UniProtKB-KW"/>
</dbReference>
<evidence type="ECO:0000313" key="11">
    <source>
        <dbReference type="Proteomes" id="UP000807353"/>
    </source>
</evidence>
<dbReference type="InterPro" id="IPR007484">
    <property type="entry name" value="Peptidase_M28"/>
</dbReference>
<dbReference type="PANTHER" id="PTHR12147">
    <property type="entry name" value="METALLOPEPTIDASE M28 FAMILY MEMBER"/>
    <property type="match status" value="1"/>
</dbReference>
<evidence type="ECO:0000256" key="7">
    <source>
        <dbReference type="RuleBase" id="RU361240"/>
    </source>
</evidence>
<dbReference type="AlphaFoldDB" id="A0A9P5Y4Z8"/>
<dbReference type="Gene3D" id="3.40.630.10">
    <property type="entry name" value="Zn peptidases"/>
    <property type="match status" value="1"/>
</dbReference>
<dbReference type="InterPro" id="IPR045175">
    <property type="entry name" value="M28_fam"/>
</dbReference>
<keyword evidence="6 7" id="KW-0862">Zinc</keyword>
<evidence type="ECO:0000256" key="1">
    <source>
        <dbReference type="ARBA" id="ARBA00001947"/>
    </source>
</evidence>
<keyword evidence="11" id="KW-1185">Reference proteome</keyword>
<comment type="cofactor">
    <cofactor evidence="1">
        <name>Zn(2+)</name>
        <dbReference type="ChEBI" id="CHEBI:29105"/>
    </cofactor>
</comment>
<organism evidence="10 11">
    <name type="scientific">Collybia nuda</name>
    <dbReference type="NCBI Taxonomy" id="64659"/>
    <lineage>
        <taxon>Eukaryota</taxon>
        <taxon>Fungi</taxon>
        <taxon>Dikarya</taxon>
        <taxon>Basidiomycota</taxon>
        <taxon>Agaricomycotina</taxon>
        <taxon>Agaricomycetes</taxon>
        <taxon>Agaricomycetidae</taxon>
        <taxon>Agaricales</taxon>
        <taxon>Tricholomatineae</taxon>
        <taxon>Clitocybaceae</taxon>
        <taxon>Collybia</taxon>
    </lineage>
</organism>
<keyword evidence="5 7" id="KW-0378">Hydrolase</keyword>